<dbReference type="OrthoDB" id="1493331at2"/>
<evidence type="ECO:0000256" key="5">
    <source>
        <dbReference type="ARBA" id="ARBA00023136"/>
    </source>
</evidence>
<sequence>MKKWHLWLAASIGLVVIAGMMIREFDIAALSKIHLSSQFFLGVGIAVLLFAIQNLMYTLRFRYLSQRKLSLSQSFRINVLCEFTSAVTPSAVGGSGLAFVYLNREGMTMGRSIFTMFAALLADEAFLAISCCVLYLCVPSDQLFCTASDTGATVSSEWLKGGIHVVFLISTLIVTAWTAILYVLLLHRPQLLGWVLKACCKIPGLRRFQPKIERFSNDMTLASQEAKLEGSRFWLRLMGYTSVAWLARFAIVAAILFAFQCQGDMLIAWCRQWVMWMISVLSPTPGGSGVSELMFRLYYADYLPDASVAILAAMLWRAIFYYPFLVMGTVVLPKWIGKRL</sequence>
<name>A0A3R6FL79_9BACT</name>
<feature type="transmembrane region" description="Helical" evidence="6">
    <location>
        <begin position="306"/>
        <end position="332"/>
    </location>
</feature>
<accession>A0A3R6FL79</accession>
<keyword evidence="2" id="KW-1003">Cell membrane</keyword>
<proteinExistence type="predicted"/>
<keyword evidence="4 6" id="KW-1133">Transmembrane helix</keyword>
<organism evidence="7 8">
    <name type="scientific">Leyella stercorea</name>
    <dbReference type="NCBI Taxonomy" id="363265"/>
    <lineage>
        <taxon>Bacteria</taxon>
        <taxon>Pseudomonadati</taxon>
        <taxon>Bacteroidota</taxon>
        <taxon>Bacteroidia</taxon>
        <taxon>Bacteroidales</taxon>
        <taxon>Prevotellaceae</taxon>
        <taxon>Leyella</taxon>
    </lineage>
</organism>
<feature type="transmembrane region" description="Helical" evidence="6">
    <location>
        <begin position="113"/>
        <end position="138"/>
    </location>
</feature>
<dbReference type="PANTHER" id="PTHR37693">
    <property type="entry name" value="PHOSPHATIDYLGLYCEROL LYSYLTRANSFERASE"/>
    <property type="match status" value="1"/>
</dbReference>
<feature type="transmembrane region" description="Helical" evidence="6">
    <location>
        <begin position="266"/>
        <end position="286"/>
    </location>
</feature>
<dbReference type="Proteomes" id="UP000286598">
    <property type="component" value="Unassembled WGS sequence"/>
</dbReference>
<feature type="transmembrane region" description="Helical" evidence="6">
    <location>
        <begin position="79"/>
        <end position="101"/>
    </location>
</feature>
<evidence type="ECO:0000256" key="3">
    <source>
        <dbReference type="ARBA" id="ARBA00022692"/>
    </source>
</evidence>
<comment type="caution">
    <text evidence="7">The sequence shown here is derived from an EMBL/GenBank/DDBJ whole genome shotgun (WGS) entry which is preliminary data.</text>
</comment>
<evidence type="ECO:0000256" key="2">
    <source>
        <dbReference type="ARBA" id="ARBA00022475"/>
    </source>
</evidence>
<keyword evidence="8" id="KW-1185">Reference proteome</keyword>
<dbReference type="PANTHER" id="PTHR37693:SF1">
    <property type="entry name" value="INTEGRAL MEMBRANE PROTEIN"/>
    <property type="match status" value="1"/>
</dbReference>
<dbReference type="GO" id="GO:0005886">
    <property type="term" value="C:plasma membrane"/>
    <property type="evidence" value="ECO:0007669"/>
    <property type="project" value="UniProtKB-SubCell"/>
</dbReference>
<protein>
    <submittedName>
        <fullName evidence="7">UPF0104 family protein</fullName>
    </submittedName>
</protein>
<feature type="transmembrane region" description="Helical" evidence="6">
    <location>
        <begin position="237"/>
        <end position="259"/>
    </location>
</feature>
<dbReference type="AlphaFoldDB" id="A0A3R6FL79"/>
<feature type="transmembrane region" description="Helical" evidence="6">
    <location>
        <begin position="39"/>
        <end position="59"/>
    </location>
</feature>
<evidence type="ECO:0000256" key="1">
    <source>
        <dbReference type="ARBA" id="ARBA00004651"/>
    </source>
</evidence>
<evidence type="ECO:0000313" key="8">
    <source>
        <dbReference type="Proteomes" id="UP000286598"/>
    </source>
</evidence>
<feature type="transmembrane region" description="Helical" evidence="6">
    <location>
        <begin position="165"/>
        <end position="185"/>
    </location>
</feature>
<keyword evidence="3 6" id="KW-0812">Transmembrane</keyword>
<evidence type="ECO:0000256" key="4">
    <source>
        <dbReference type="ARBA" id="ARBA00022989"/>
    </source>
</evidence>
<reference evidence="7 8" key="1">
    <citation type="submission" date="2018-08" db="EMBL/GenBank/DDBJ databases">
        <title>A genome reference for cultivated species of the human gut microbiota.</title>
        <authorList>
            <person name="Zou Y."/>
            <person name="Xue W."/>
            <person name="Luo G."/>
        </authorList>
    </citation>
    <scope>NUCLEOTIDE SEQUENCE [LARGE SCALE GENOMIC DNA]</scope>
    <source>
        <strain evidence="7 8">AF42-9</strain>
    </source>
</reference>
<dbReference type="EMBL" id="QRNO01000014">
    <property type="protein sequence ID" value="RHK51612.1"/>
    <property type="molecule type" value="Genomic_DNA"/>
</dbReference>
<dbReference type="Pfam" id="PF03706">
    <property type="entry name" value="LPG_synthase_TM"/>
    <property type="match status" value="1"/>
</dbReference>
<comment type="subcellular location">
    <subcellularLocation>
        <location evidence="1">Cell membrane</location>
        <topology evidence="1">Multi-pass membrane protein</topology>
    </subcellularLocation>
</comment>
<keyword evidence="5 6" id="KW-0472">Membrane</keyword>
<dbReference type="NCBIfam" id="TIGR00374">
    <property type="entry name" value="flippase-like domain"/>
    <property type="match status" value="1"/>
</dbReference>
<evidence type="ECO:0000313" key="7">
    <source>
        <dbReference type="EMBL" id="RHK51612.1"/>
    </source>
</evidence>
<dbReference type="RefSeq" id="WP_118354923.1">
    <property type="nucleotide sequence ID" value="NZ_CAUBZY010000043.1"/>
</dbReference>
<evidence type="ECO:0000256" key="6">
    <source>
        <dbReference type="SAM" id="Phobius"/>
    </source>
</evidence>
<dbReference type="InterPro" id="IPR022791">
    <property type="entry name" value="L-PG_synthase/AglD"/>
</dbReference>
<gene>
    <name evidence="7" type="ORF">DW060_04310</name>
</gene>